<proteinExistence type="predicted"/>
<evidence type="ECO:0000259" key="2">
    <source>
        <dbReference type="Pfam" id="PF01926"/>
    </source>
</evidence>
<reference evidence="3" key="1">
    <citation type="submission" date="2022-11" db="EMBL/GenBank/DDBJ databases">
        <authorList>
            <person name="Petersen C."/>
        </authorList>
    </citation>
    <scope>NUCLEOTIDE SEQUENCE</scope>
    <source>
        <strain evidence="3">IBT 30069</strain>
    </source>
</reference>
<dbReference type="GO" id="GO:0005525">
    <property type="term" value="F:GTP binding"/>
    <property type="evidence" value="ECO:0007669"/>
    <property type="project" value="InterPro"/>
</dbReference>
<comment type="caution">
    <text evidence="3">The sequence shown here is derived from an EMBL/GenBank/DDBJ whole genome shotgun (WGS) entry which is preliminary data.</text>
</comment>
<protein>
    <recommendedName>
        <fullName evidence="2">G domain-containing protein</fullName>
    </recommendedName>
</protein>
<organism evidence="3 4">
    <name type="scientific">Penicillium angulare</name>
    <dbReference type="NCBI Taxonomy" id="116970"/>
    <lineage>
        <taxon>Eukaryota</taxon>
        <taxon>Fungi</taxon>
        <taxon>Dikarya</taxon>
        <taxon>Ascomycota</taxon>
        <taxon>Pezizomycotina</taxon>
        <taxon>Eurotiomycetes</taxon>
        <taxon>Eurotiomycetidae</taxon>
        <taxon>Eurotiales</taxon>
        <taxon>Aspergillaceae</taxon>
        <taxon>Penicillium</taxon>
    </lineage>
</organism>
<feature type="compositionally biased region" description="Basic and acidic residues" evidence="1">
    <location>
        <begin position="311"/>
        <end position="320"/>
    </location>
</feature>
<reference evidence="3" key="2">
    <citation type="journal article" date="2023" name="IMA Fungus">
        <title>Comparative genomic study of the Penicillium genus elucidates a diverse pangenome and 15 lateral gene transfer events.</title>
        <authorList>
            <person name="Petersen C."/>
            <person name="Sorensen T."/>
            <person name="Nielsen M.R."/>
            <person name="Sondergaard T.E."/>
            <person name="Sorensen J.L."/>
            <person name="Fitzpatrick D.A."/>
            <person name="Frisvad J.C."/>
            <person name="Nielsen K.L."/>
        </authorList>
    </citation>
    <scope>NUCLEOTIDE SEQUENCE</scope>
    <source>
        <strain evidence="3">IBT 30069</strain>
    </source>
</reference>
<dbReference type="InterPro" id="IPR027417">
    <property type="entry name" value="P-loop_NTPase"/>
</dbReference>
<dbReference type="InterPro" id="IPR006073">
    <property type="entry name" value="GTP-bd"/>
</dbReference>
<dbReference type="PANTHER" id="PTHR32046">
    <property type="entry name" value="G DOMAIN-CONTAINING PROTEIN"/>
    <property type="match status" value="1"/>
</dbReference>
<evidence type="ECO:0000256" key="1">
    <source>
        <dbReference type="SAM" id="MobiDB-lite"/>
    </source>
</evidence>
<dbReference type="SUPFAM" id="SSF52540">
    <property type="entry name" value="P-loop containing nucleoside triphosphate hydrolases"/>
    <property type="match status" value="1"/>
</dbReference>
<sequence>MVTHKEHMYPQESHRIEIGAPRHQDDQTLLVIEPGVPRVEGNPAPIQPSIPSIPPRERGPDPSPRSTIATEETPERQAKYSRPPPPRRRVAILVMGGTGTGKSTFIAEVTGQRVQIGHNLVSCTAECTSYECRLDDQNTVTLVDTPGFNDTNRLDLDILKCITTYLMDLQEKDIQLAGIIFMQRITDRRMTGASFLNLQMFQAFCGDKYLPHVVLVTTMWNTIRDNAAAQQELLFRERELATTPEFWGGMHARGAQVKQFHGDRASGLDIIHLLYQQEHARKPRIMEQFDRGYMLPNTGAGQVMTAEIIRQEKRREKEEREEREEIEAERLRLRQEPASTSSSRSSRTTARPHSQRQPPMLPTKGTQTESDRRQPNRDAMQAAQAVYPSK</sequence>
<dbReference type="CDD" id="cd00882">
    <property type="entry name" value="Ras_like_GTPase"/>
    <property type="match status" value="1"/>
</dbReference>
<feature type="compositionally biased region" description="Low complexity" evidence="1">
    <location>
        <begin position="336"/>
        <end position="351"/>
    </location>
</feature>
<dbReference type="Gene3D" id="3.40.50.300">
    <property type="entry name" value="P-loop containing nucleotide triphosphate hydrolases"/>
    <property type="match status" value="1"/>
</dbReference>
<dbReference type="PANTHER" id="PTHR32046:SF11">
    <property type="entry name" value="IMMUNE-ASSOCIATED NUCLEOTIDE-BINDING PROTEIN 10-LIKE"/>
    <property type="match status" value="1"/>
</dbReference>
<evidence type="ECO:0000313" key="4">
    <source>
        <dbReference type="Proteomes" id="UP001149165"/>
    </source>
</evidence>
<dbReference type="AlphaFoldDB" id="A0A9W9EGB4"/>
<accession>A0A9W9EGB4</accession>
<dbReference type="EMBL" id="JAPQKH010000011">
    <property type="protein sequence ID" value="KAJ5081175.1"/>
    <property type="molecule type" value="Genomic_DNA"/>
</dbReference>
<dbReference type="Proteomes" id="UP001149165">
    <property type="component" value="Unassembled WGS sequence"/>
</dbReference>
<feature type="region of interest" description="Disordered" evidence="1">
    <location>
        <begin position="311"/>
        <end position="390"/>
    </location>
</feature>
<keyword evidence="4" id="KW-1185">Reference proteome</keyword>
<name>A0A9W9EGB4_9EURO</name>
<evidence type="ECO:0000313" key="3">
    <source>
        <dbReference type="EMBL" id="KAJ5081175.1"/>
    </source>
</evidence>
<dbReference type="OrthoDB" id="8954335at2759"/>
<feature type="compositionally biased region" description="Basic and acidic residues" evidence="1">
    <location>
        <begin position="1"/>
        <end position="26"/>
    </location>
</feature>
<feature type="region of interest" description="Disordered" evidence="1">
    <location>
        <begin position="1"/>
        <end position="88"/>
    </location>
</feature>
<dbReference type="Pfam" id="PF01926">
    <property type="entry name" value="MMR_HSR1"/>
    <property type="match status" value="1"/>
</dbReference>
<gene>
    <name evidence="3" type="ORF">N7456_013413</name>
</gene>
<feature type="compositionally biased region" description="Pro residues" evidence="1">
    <location>
        <begin position="45"/>
        <end position="54"/>
    </location>
</feature>
<feature type="domain" description="G" evidence="2">
    <location>
        <begin position="92"/>
        <end position="149"/>
    </location>
</feature>